<evidence type="ECO:0000313" key="4">
    <source>
        <dbReference type="Proteomes" id="UP000308199"/>
    </source>
</evidence>
<organism evidence="3 4">
    <name type="scientific">Phellinidium pouzarii</name>
    <dbReference type="NCBI Taxonomy" id="167371"/>
    <lineage>
        <taxon>Eukaryota</taxon>
        <taxon>Fungi</taxon>
        <taxon>Dikarya</taxon>
        <taxon>Basidiomycota</taxon>
        <taxon>Agaricomycotina</taxon>
        <taxon>Agaricomycetes</taxon>
        <taxon>Hymenochaetales</taxon>
        <taxon>Hymenochaetaceae</taxon>
        <taxon>Phellinidium</taxon>
    </lineage>
</organism>
<keyword evidence="1" id="KW-1133">Transmembrane helix</keyword>
<name>A0A4S4LI73_9AGAM</name>
<reference evidence="3 4" key="1">
    <citation type="submission" date="2019-02" db="EMBL/GenBank/DDBJ databases">
        <title>Genome sequencing of the rare red list fungi Phellinidium pouzarii.</title>
        <authorList>
            <person name="Buettner E."/>
            <person name="Kellner H."/>
        </authorList>
    </citation>
    <scope>NUCLEOTIDE SEQUENCE [LARGE SCALE GENOMIC DNA]</scope>
    <source>
        <strain evidence="3 4">DSM 108285</strain>
    </source>
</reference>
<dbReference type="EMBL" id="SGPK01000013">
    <property type="protein sequence ID" value="THH11477.1"/>
    <property type="molecule type" value="Genomic_DNA"/>
</dbReference>
<keyword evidence="4" id="KW-1185">Reference proteome</keyword>
<feature type="transmembrane region" description="Helical" evidence="1">
    <location>
        <begin position="12"/>
        <end position="32"/>
    </location>
</feature>
<dbReference type="Pfam" id="PF24803">
    <property type="entry name" value="DUF7704"/>
    <property type="match status" value="1"/>
</dbReference>
<evidence type="ECO:0000259" key="2">
    <source>
        <dbReference type="Pfam" id="PF24803"/>
    </source>
</evidence>
<sequence>MAPKSAIPMFYYALFGIYEPLLTVTGFIGALIDPKTTHDGQAPWPLGMPPQEELPLATHVTILQVGP</sequence>
<keyword evidence="1" id="KW-0812">Transmembrane</keyword>
<feature type="domain" description="DUF7704" evidence="2">
    <location>
        <begin position="5"/>
        <end position="65"/>
    </location>
</feature>
<evidence type="ECO:0000256" key="1">
    <source>
        <dbReference type="SAM" id="Phobius"/>
    </source>
</evidence>
<gene>
    <name evidence="3" type="ORF">EW145_g620</name>
</gene>
<keyword evidence="1" id="KW-0472">Membrane</keyword>
<accession>A0A4S4LI73</accession>
<dbReference type="Proteomes" id="UP000308199">
    <property type="component" value="Unassembled WGS sequence"/>
</dbReference>
<evidence type="ECO:0000313" key="3">
    <source>
        <dbReference type="EMBL" id="THH11477.1"/>
    </source>
</evidence>
<dbReference type="OrthoDB" id="2937326at2759"/>
<comment type="caution">
    <text evidence="3">The sequence shown here is derived from an EMBL/GenBank/DDBJ whole genome shotgun (WGS) entry which is preliminary data.</text>
</comment>
<protein>
    <recommendedName>
        <fullName evidence="2">DUF7704 domain-containing protein</fullName>
    </recommendedName>
</protein>
<dbReference type="InterPro" id="IPR056121">
    <property type="entry name" value="DUF7704"/>
</dbReference>
<proteinExistence type="predicted"/>
<dbReference type="AlphaFoldDB" id="A0A4S4LI73"/>